<accession>A0A4R6YIK1</accession>
<dbReference type="RefSeq" id="WP_245264718.1">
    <property type="nucleotide sequence ID" value="NZ_KK073889.1"/>
</dbReference>
<gene>
    <name evidence="1" type="ORF">DES43_10436</name>
</gene>
<comment type="caution">
    <text evidence="1">The sequence shown here is derived from an EMBL/GenBank/DDBJ whole genome shotgun (WGS) entry which is preliminary data.</text>
</comment>
<dbReference type="PROSITE" id="PS51257">
    <property type="entry name" value="PROKAR_LIPOPROTEIN"/>
    <property type="match status" value="1"/>
</dbReference>
<keyword evidence="2" id="KW-1185">Reference proteome</keyword>
<proteinExistence type="predicted"/>
<evidence type="ECO:0000313" key="2">
    <source>
        <dbReference type="Proteomes" id="UP000294958"/>
    </source>
</evidence>
<evidence type="ECO:0000313" key="1">
    <source>
        <dbReference type="EMBL" id="TDR36726.1"/>
    </source>
</evidence>
<sequence length="112" mass="12024">MCLRVLFSEDNAMEHIAAVLLIVGCSGDLADCTELPAPATVFETVEQCAAERQPALRALSSRAERIFGTCIAVDPALEDDYAEIVWQVHPNGKLEASVEKGAVEIASSSHRP</sequence>
<protein>
    <recommendedName>
        <fullName evidence="3">Lipoprotein</fullName>
    </recommendedName>
</protein>
<dbReference type="Proteomes" id="UP000294958">
    <property type="component" value="Unassembled WGS sequence"/>
</dbReference>
<organism evidence="1 2">
    <name type="scientific">Aquamicrobium defluvii</name>
    <dbReference type="NCBI Taxonomy" id="69279"/>
    <lineage>
        <taxon>Bacteria</taxon>
        <taxon>Pseudomonadati</taxon>
        <taxon>Pseudomonadota</taxon>
        <taxon>Alphaproteobacteria</taxon>
        <taxon>Hyphomicrobiales</taxon>
        <taxon>Phyllobacteriaceae</taxon>
        <taxon>Aquamicrobium</taxon>
    </lineage>
</organism>
<name>A0A4R6YIK1_9HYPH</name>
<evidence type="ECO:0008006" key="3">
    <source>
        <dbReference type="Google" id="ProtNLM"/>
    </source>
</evidence>
<dbReference type="EMBL" id="SNZF01000004">
    <property type="protein sequence ID" value="TDR36726.1"/>
    <property type="molecule type" value="Genomic_DNA"/>
</dbReference>
<dbReference type="AlphaFoldDB" id="A0A4R6YIK1"/>
<reference evidence="1 2" key="1">
    <citation type="submission" date="2019-03" db="EMBL/GenBank/DDBJ databases">
        <title>Genomic Encyclopedia of Type Strains, Phase IV (KMG-IV): sequencing the most valuable type-strain genomes for metagenomic binning, comparative biology and taxonomic classification.</title>
        <authorList>
            <person name="Goeker M."/>
        </authorList>
    </citation>
    <scope>NUCLEOTIDE SEQUENCE [LARGE SCALE GENOMIC DNA]</scope>
    <source>
        <strain evidence="1 2">DSM 11603</strain>
    </source>
</reference>